<dbReference type="SFLD" id="SFLDG01129">
    <property type="entry name" value="C1.5:_HAD__Beta-PGM__Phosphata"/>
    <property type="match status" value="1"/>
</dbReference>
<dbReference type="InterPro" id="IPR051400">
    <property type="entry name" value="HAD-like_hydrolase"/>
</dbReference>
<dbReference type="InterPro" id="IPR036412">
    <property type="entry name" value="HAD-like_sf"/>
</dbReference>
<evidence type="ECO:0000256" key="2">
    <source>
        <dbReference type="ARBA" id="ARBA00022801"/>
    </source>
</evidence>
<gene>
    <name evidence="4" type="ORF">E8L03_15675</name>
</gene>
<sequence>MGLRAPSSGATPFVAGTQRKNESKRIRVIEPIFISGLLLDLDDTLYAYSPCHEAGLDAALAVLIRKTGRAPDVVADAVVHARKQIHRELFGVAASHNRLLYFQRTLELLAAPRLDAALPAYEAYWTAFLDRMELRPGAMELLTKLPQQCICIVTDLTAHIQHRKLHRLGLLSMIGHLVTSEEVGREKPHPAIFQSALRKLGLPPDGCWVLGDNPAKDLAGAEAAGLSSIWLNIGTAQRDLPVPCLEFSSLLDVARCITHQS</sequence>
<dbReference type="NCBIfam" id="TIGR01549">
    <property type="entry name" value="HAD-SF-IA-v1"/>
    <property type="match status" value="1"/>
</dbReference>
<accession>A0ABX6NI64</accession>
<reference evidence="4 5" key="1">
    <citation type="submission" date="2019-04" db="EMBL/GenBank/DDBJ databases">
        <title>Isolation and culture of sulfate reducing bacteria from the cold seep of the South China Sea.</title>
        <authorList>
            <person name="Sun C."/>
            <person name="Liu R."/>
        </authorList>
    </citation>
    <scope>NUCLEOTIDE SEQUENCE [LARGE SCALE GENOMIC DNA]</scope>
    <source>
        <strain evidence="4 5">CS1</strain>
    </source>
</reference>
<evidence type="ECO:0000313" key="5">
    <source>
        <dbReference type="Proteomes" id="UP000503251"/>
    </source>
</evidence>
<dbReference type="Gene3D" id="3.40.50.1000">
    <property type="entry name" value="HAD superfamily/HAD-like"/>
    <property type="match status" value="1"/>
</dbReference>
<organism evidence="4 5">
    <name type="scientific">Oceanidesulfovibrio marinus</name>
    <dbReference type="NCBI Taxonomy" id="370038"/>
    <lineage>
        <taxon>Bacteria</taxon>
        <taxon>Pseudomonadati</taxon>
        <taxon>Thermodesulfobacteriota</taxon>
        <taxon>Desulfovibrionia</taxon>
        <taxon>Desulfovibrionales</taxon>
        <taxon>Desulfovibrionaceae</taxon>
        <taxon>Oceanidesulfovibrio</taxon>
    </lineage>
</organism>
<name>A0ABX6NI64_9BACT</name>
<dbReference type="InterPro" id="IPR006439">
    <property type="entry name" value="HAD-SF_hydro_IA"/>
</dbReference>
<dbReference type="InterPro" id="IPR023214">
    <property type="entry name" value="HAD_sf"/>
</dbReference>
<proteinExistence type="predicted"/>
<dbReference type="RefSeq" id="WP_171267865.1">
    <property type="nucleotide sequence ID" value="NZ_CP039543.1"/>
</dbReference>
<dbReference type="Proteomes" id="UP000503251">
    <property type="component" value="Chromosome"/>
</dbReference>
<keyword evidence="2 4" id="KW-0378">Hydrolase</keyword>
<keyword evidence="3" id="KW-0460">Magnesium</keyword>
<evidence type="ECO:0000256" key="3">
    <source>
        <dbReference type="ARBA" id="ARBA00022842"/>
    </source>
</evidence>
<dbReference type="PANTHER" id="PTHR46470">
    <property type="entry name" value="N-ACYLNEURAMINATE-9-PHOSPHATASE"/>
    <property type="match status" value="1"/>
</dbReference>
<dbReference type="NCBIfam" id="TIGR01509">
    <property type="entry name" value="HAD-SF-IA-v3"/>
    <property type="match status" value="1"/>
</dbReference>
<dbReference type="Gene3D" id="1.20.120.710">
    <property type="entry name" value="Haloacid dehalogenase hydrolase-like domain"/>
    <property type="match status" value="1"/>
</dbReference>
<dbReference type="SFLD" id="SFLDS00003">
    <property type="entry name" value="Haloacid_Dehalogenase"/>
    <property type="match status" value="1"/>
</dbReference>
<protein>
    <submittedName>
        <fullName evidence="4">HAD family hydrolase</fullName>
    </submittedName>
</protein>
<dbReference type="EMBL" id="CP039543">
    <property type="protein sequence ID" value="QJT10279.1"/>
    <property type="molecule type" value="Genomic_DNA"/>
</dbReference>
<evidence type="ECO:0000313" key="4">
    <source>
        <dbReference type="EMBL" id="QJT10279.1"/>
    </source>
</evidence>
<keyword evidence="5" id="KW-1185">Reference proteome</keyword>
<dbReference type="SUPFAM" id="SSF56784">
    <property type="entry name" value="HAD-like"/>
    <property type="match status" value="1"/>
</dbReference>
<dbReference type="GO" id="GO:0016787">
    <property type="term" value="F:hydrolase activity"/>
    <property type="evidence" value="ECO:0007669"/>
    <property type="project" value="UniProtKB-KW"/>
</dbReference>
<comment type="cofactor">
    <cofactor evidence="1">
        <name>Mg(2+)</name>
        <dbReference type="ChEBI" id="CHEBI:18420"/>
    </cofactor>
</comment>
<evidence type="ECO:0000256" key="1">
    <source>
        <dbReference type="ARBA" id="ARBA00001946"/>
    </source>
</evidence>
<dbReference type="Pfam" id="PF00702">
    <property type="entry name" value="Hydrolase"/>
    <property type="match status" value="1"/>
</dbReference>